<comment type="caution">
    <text evidence="2">The sequence shown here is derived from an EMBL/GenBank/DDBJ whole genome shotgun (WGS) entry which is preliminary data.</text>
</comment>
<dbReference type="Proteomes" id="UP000813462">
    <property type="component" value="Unassembled WGS sequence"/>
</dbReference>
<name>A0A978V2G5_ZIZJJ</name>
<keyword evidence="1" id="KW-1133">Transmembrane helix</keyword>
<dbReference type="EMBL" id="JAEACU010000007">
    <property type="protein sequence ID" value="KAH7521548.1"/>
    <property type="molecule type" value="Genomic_DNA"/>
</dbReference>
<gene>
    <name evidence="2" type="ORF">FEM48_Zijuj07G0045200</name>
</gene>
<evidence type="ECO:0000313" key="2">
    <source>
        <dbReference type="EMBL" id="KAH7521548.1"/>
    </source>
</evidence>
<reference evidence="2" key="1">
    <citation type="journal article" date="2021" name="Front. Plant Sci.">
        <title>Chromosome-Scale Genome Assembly for Chinese Sour Jujube and Insights Into Its Genome Evolution and Domestication Signature.</title>
        <authorList>
            <person name="Shen L.-Y."/>
            <person name="Luo H."/>
            <person name="Wang X.-L."/>
            <person name="Wang X.-M."/>
            <person name="Qiu X.-J."/>
            <person name="Liu H."/>
            <person name="Zhou S.-S."/>
            <person name="Jia K.-H."/>
            <person name="Nie S."/>
            <person name="Bao Y.-T."/>
            <person name="Zhang R.-G."/>
            <person name="Yun Q.-Z."/>
            <person name="Chai Y.-H."/>
            <person name="Lu J.-Y."/>
            <person name="Li Y."/>
            <person name="Zhao S.-W."/>
            <person name="Mao J.-F."/>
            <person name="Jia S.-G."/>
            <person name="Mao Y.-M."/>
        </authorList>
    </citation>
    <scope>NUCLEOTIDE SEQUENCE</scope>
    <source>
        <strain evidence="2">AT0</strain>
        <tissue evidence="2">Leaf</tissue>
    </source>
</reference>
<accession>A0A978V2G5</accession>
<protein>
    <submittedName>
        <fullName evidence="2">Uncharacterized protein</fullName>
    </submittedName>
</protein>
<organism evidence="2 3">
    <name type="scientific">Ziziphus jujuba var. spinosa</name>
    <dbReference type="NCBI Taxonomy" id="714518"/>
    <lineage>
        <taxon>Eukaryota</taxon>
        <taxon>Viridiplantae</taxon>
        <taxon>Streptophyta</taxon>
        <taxon>Embryophyta</taxon>
        <taxon>Tracheophyta</taxon>
        <taxon>Spermatophyta</taxon>
        <taxon>Magnoliopsida</taxon>
        <taxon>eudicotyledons</taxon>
        <taxon>Gunneridae</taxon>
        <taxon>Pentapetalae</taxon>
        <taxon>rosids</taxon>
        <taxon>fabids</taxon>
        <taxon>Rosales</taxon>
        <taxon>Rhamnaceae</taxon>
        <taxon>Paliureae</taxon>
        <taxon>Ziziphus</taxon>
    </lineage>
</organism>
<keyword evidence="1" id="KW-0812">Transmembrane</keyword>
<keyword evidence="1" id="KW-0472">Membrane</keyword>
<evidence type="ECO:0000313" key="3">
    <source>
        <dbReference type="Proteomes" id="UP000813462"/>
    </source>
</evidence>
<sequence length="157" mass="17752">MPQTTHLIECVECEEKIPYEAKHSNALTPANQNVLSTSTLIVLEIQKRWNTLSIRITLSQPFYKCHLLVNPKSSNALHVARESTMYFSSIVQRVPLILTLNVFFENPPSNTNATSILLYILRRYISRVVIALSVTSFAIKIYFVVTLAILISTLNVS</sequence>
<proteinExistence type="predicted"/>
<dbReference type="AlphaFoldDB" id="A0A978V2G5"/>
<evidence type="ECO:0000256" key="1">
    <source>
        <dbReference type="SAM" id="Phobius"/>
    </source>
</evidence>
<feature type="transmembrane region" description="Helical" evidence="1">
    <location>
        <begin position="128"/>
        <end position="151"/>
    </location>
</feature>